<dbReference type="GO" id="GO:0000166">
    <property type="term" value="F:nucleotide binding"/>
    <property type="evidence" value="ECO:0007669"/>
    <property type="project" value="UniProtKB-KW"/>
</dbReference>
<feature type="domain" description="3-dehydroquinate synthase N-terminal" evidence="19">
    <location>
        <begin position="73"/>
        <end position="184"/>
    </location>
</feature>
<feature type="binding site" evidence="18">
    <location>
        <position position="147"/>
    </location>
    <ligand>
        <name>NAD(+)</name>
        <dbReference type="ChEBI" id="CHEBI:57540"/>
    </ligand>
</feature>
<keyword evidence="10 18" id="KW-0028">Amino-acid biosynthesis</keyword>
<evidence type="ECO:0000256" key="5">
    <source>
        <dbReference type="ARBA" id="ARBA00004661"/>
    </source>
</evidence>
<evidence type="ECO:0000256" key="4">
    <source>
        <dbReference type="ARBA" id="ARBA00004496"/>
    </source>
</evidence>
<feature type="binding site" evidence="18">
    <location>
        <position position="268"/>
    </location>
    <ligand>
        <name>Zn(2+)</name>
        <dbReference type="ChEBI" id="CHEBI:29105"/>
    </ligand>
</feature>
<evidence type="ECO:0000256" key="16">
    <source>
        <dbReference type="ARBA" id="ARBA00023239"/>
    </source>
</evidence>
<dbReference type="AlphaFoldDB" id="A0A6N2SHC6"/>
<dbReference type="GO" id="GO:0005737">
    <property type="term" value="C:cytoplasm"/>
    <property type="evidence" value="ECO:0007669"/>
    <property type="project" value="UniProtKB-SubCell"/>
</dbReference>
<evidence type="ECO:0000256" key="14">
    <source>
        <dbReference type="ARBA" id="ARBA00023027"/>
    </source>
</evidence>
<dbReference type="InterPro" id="IPR056179">
    <property type="entry name" value="DHQS_C"/>
</dbReference>
<dbReference type="GO" id="GO:0046872">
    <property type="term" value="F:metal ion binding"/>
    <property type="evidence" value="ECO:0007669"/>
    <property type="project" value="UniProtKB-KW"/>
</dbReference>
<evidence type="ECO:0000256" key="9">
    <source>
        <dbReference type="ARBA" id="ARBA00022490"/>
    </source>
</evidence>
<comment type="pathway">
    <text evidence="5 18">Metabolic intermediate biosynthesis; chorismate biosynthesis; chorismate from D-erythrose 4-phosphate and phosphoenolpyruvate: step 2/7.</text>
</comment>
<keyword evidence="12 18" id="KW-0547">Nucleotide-binding</keyword>
<evidence type="ECO:0000259" key="19">
    <source>
        <dbReference type="Pfam" id="PF01761"/>
    </source>
</evidence>
<dbReference type="GO" id="GO:0009073">
    <property type="term" value="P:aromatic amino acid family biosynthetic process"/>
    <property type="evidence" value="ECO:0007669"/>
    <property type="project" value="UniProtKB-KW"/>
</dbReference>
<keyword evidence="9 18" id="KW-0963">Cytoplasm</keyword>
<keyword evidence="13 18" id="KW-0862">Zinc</keyword>
<evidence type="ECO:0000256" key="15">
    <source>
        <dbReference type="ARBA" id="ARBA00023141"/>
    </source>
</evidence>
<evidence type="ECO:0000259" key="20">
    <source>
        <dbReference type="Pfam" id="PF24621"/>
    </source>
</evidence>
<comment type="similarity">
    <text evidence="6 18">Belongs to the sugar phosphate cyclases superfamily. Dehydroquinate synthase family.</text>
</comment>
<comment type="function">
    <text evidence="18">Catalyzes the conversion of 3-deoxy-D-arabino-heptulosonate 7-phosphate (DAHP) to dehydroquinate (DHQ).</text>
</comment>
<dbReference type="GO" id="GO:0009423">
    <property type="term" value="P:chorismate biosynthetic process"/>
    <property type="evidence" value="ECO:0007669"/>
    <property type="project" value="UniProtKB-UniRule"/>
</dbReference>
<dbReference type="HAMAP" id="MF_00110">
    <property type="entry name" value="DHQ_synthase"/>
    <property type="match status" value="1"/>
</dbReference>
<protein>
    <recommendedName>
        <fullName evidence="8 18">3-dehydroquinate synthase</fullName>
        <shortName evidence="18">DHQS</shortName>
        <ecNumber evidence="7 18">4.2.3.4</ecNumber>
    </recommendedName>
</protein>
<gene>
    <name evidence="18 21" type="primary">aroB</name>
    <name evidence="21" type="ORF">ACLFYP115_00931</name>
</gene>
<dbReference type="Pfam" id="PF24621">
    <property type="entry name" value="DHQS_C"/>
    <property type="match status" value="1"/>
</dbReference>
<comment type="catalytic activity">
    <reaction evidence="1 18">
        <text>7-phospho-2-dehydro-3-deoxy-D-arabino-heptonate = 3-dehydroquinate + phosphate</text>
        <dbReference type="Rhea" id="RHEA:21968"/>
        <dbReference type="ChEBI" id="CHEBI:32364"/>
        <dbReference type="ChEBI" id="CHEBI:43474"/>
        <dbReference type="ChEBI" id="CHEBI:58394"/>
        <dbReference type="EC" id="4.2.3.4"/>
    </reaction>
</comment>
<comment type="cofactor">
    <cofactor evidence="2 18">
        <name>NAD(+)</name>
        <dbReference type="ChEBI" id="CHEBI:57540"/>
    </cofactor>
</comment>
<evidence type="ECO:0000256" key="7">
    <source>
        <dbReference type="ARBA" id="ARBA00013031"/>
    </source>
</evidence>
<evidence type="ECO:0000256" key="13">
    <source>
        <dbReference type="ARBA" id="ARBA00022833"/>
    </source>
</evidence>
<dbReference type="InterPro" id="IPR030963">
    <property type="entry name" value="DHQ_synth_fam"/>
</dbReference>
<dbReference type="PANTHER" id="PTHR43622">
    <property type="entry name" value="3-DEHYDROQUINATE SYNTHASE"/>
    <property type="match status" value="1"/>
</dbReference>
<keyword evidence="16 18" id="KW-0456">Lyase</keyword>
<feature type="domain" description="3-dehydroquinate synthase C-terminal" evidence="20">
    <location>
        <begin position="186"/>
        <end position="328"/>
    </location>
</feature>
<comment type="caution">
    <text evidence="18">Lacks conserved residue(s) required for the propagation of feature annotation.</text>
</comment>
<comment type="cofactor">
    <cofactor evidence="3">
        <name>Zn(2+)</name>
        <dbReference type="ChEBI" id="CHEBI:29105"/>
    </cofactor>
</comment>
<feature type="binding site" evidence="18">
    <location>
        <position position="189"/>
    </location>
    <ligand>
        <name>Zn(2+)</name>
        <dbReference type="ChEBI" id="CHEBI:29105"/>
    </ligand>
</feature>
<dbReference type="SUPFAM" id="SSF56796">
    <property type="entry name" value="Dehydroquinate synthase-like"/>
    <property type="match status" value="1"/>
</dbReference>
<feature type="binding site" evidence="18">
    <location>
        <begin position="110"/>
        <end position="114"/>
    </location>
    <ligand>
        <name>NAD(+)</name>
        <dbReference type="ChEBI" id="CHEBI:57540"/>
    </ligand>
</feature>
<sequence>MMEESKLSVREQGKKIYDIYFRDSFDDLTEALSEAGLLNRKVCIVTESNVAPLYLKELYDLLNPVCTKVTTFSFSAGEAHKQLKTVEHLYEQLIRNHFDRKDLIVALGGGVAGDMAGFAAATYLRGIDFIQIPTTLLSQVDSSIGGKTGVDFIQYKNMIGAFHQPKLVYINVNTLKSLPDREYVSGMAEVIKHGLIKDQAYYCWIRDHKDQILSKDPDTMLEMIRKSCDIKRQVVEADPKEQGERALLNFGHTLGHAVETLMDFSLLHGECVAIGCRLALKISRNRGMISEKETEEICALFDAFSLDQRFDRLTPERIIETTKSDKKMAGGHIRFILLKRIGEACIDLTVSDEEMMEVLEEELR</sequence>
<evidence type="ECO:0000256" key="2">
    <source>
        <dbReference type="ARBA" id="ARBA00001911"/>
    </source>
</evidence>
<dbReference type="Pfam" id="PF01761">
    <property type="entry name" value="DHQ_synthase"/>
    <property type="match status" value="1"/>
</dbReference>
<reference evidence="21" key="1">
    <citation type="submission" date="2019-11" db="EMBL/GenBank/DDBJ databases">
        <authorList>
            <person name="Feng L."/>
        </authorList>
    </citation>
    <scope>NUCLEOTIDE SEQUENCE</scope>
    <source>
        <strain evidence="21">AcaccaeLFYP115</strain>
    </source>
</reference>
<name>A0A6N2SHC6_9FIRM</name>
<dbReference type="InterPro" id="IPR016037">
    <property type="entry name" value="DHQ_synth_AroB"/>
</dbReference>
<evidence type="ECO:0000256" key="17">
    <source>
        <dbReference type="ARBA" id="ARBA00023285"/>
    </source>
</evidence>
<dbReference type="GO" id="GO:0003856">
    <property type="term" value="F:3-dehydroquinate synthase activity"/>
    <property type="evidence" value="ECO:0007669"/>
    <property type="project" value="UniProtKB-UniRule"/>
</dbReference>
<dbReference type="InterPro" id="IPR030960">
    <property type="entry name" value="DHQS/DOIS_N"/>
</dbReference>
<evidence type="ECO:0000256" key="3">
    <source>
        <dbReference type="ARBA" id="ARBA00001947"/>
    </source>
</evidence>
<evidence type="ECO:0000256" key="11">
    <source>
        <dbReference type="ARBA" id="ARBA00022723"/>
    </source>
</evidence>
<evidence type="ECO:0000256" key="10">
    <source>
        <dbReference type="ARBA" id="ARBA00022605"/>
    </source>
</evidence>
<keyword evidence="11 18" id="KW-0479">Metal-binding</keyword>
<dbReference type="UniPathway" id="UPA00053">
    <property type="reaction ID" value="UER00085"/>
</dbReference>
<dbReference type="Gene3D" id="1.20.1090.10">
    <property type="entry name" value="Dehydroquinate synthase-like - alpha domain"/>
    <property type="match status" value="1"/>
</dbReference>
<dbReference type="EMBL" id="CACRSQ010000003">
    <property type="protein sequence ID" value="VYS91948.1"/>
    <property type="molecule type" value="Genomic_DNA"/>
</dbReference>
<evidence type="ECO:0000256" key="8">
    <source>
        <dbReference type="ARBA" id="ARBA00017684"/>
    </source>
</evidence>
<evidence type="ECO:0000256" key="18">
    <source>
        <dbReference type="HAMAP-Rule" id="MF_00110"/>
    </source>
</evidence>
<feature type="binding site" evidence="18">
    <location>
        <begin position="134"/>
        <end position="135"/>
    </location>
    <ligand>
        <name>NAD(+)</name>
        <dbReference type="ChEBI" id="CHEBI:57540"/>
    </ligand>
</feature>
<proteinExistence type="inferred from homology"/>
<dbReference type="PIRSF" id="PIRSF001455">
    <property type="entry name" value="DHQ_synth"/>
    <property type="match status" value="1"/>
</dbReference>
<dbReference type="Gene3D" id="3.40.50.1970">
    <property type="match status" value="1"/>
</dbReference>
<dbReference type="PANTHER" id="PTHR43622:SF7">
    <property type="entry name" value="3-DEHYDROQUINATE SYNTHASE, CHLOROPLASTIC"/>
    <property type="match status" value="1"/>
</dbReference>
<dbReference type="NCBIfam" id="TIGR01357">
    <property type="entry name" value="aroB"/>
    <property type="match status" value="1"/>
</dbReference>
<organism evidence="21">
    <name type="scientific">Anaerostipes caccae</name>
    <dbReference type="NCBI Taxonomy" id="105841"/>
    <lineage>
        <taxon>Bacteria</taxon>
        <taxon>Bacillati</taxon>
        <taxon>Bacillota</taxon>
        <taxon>Clostridia</taxon>
        <taxon>Lachnospirales</taxon>
        <taxon>Lachnospiraceae</taxon>
        <taxon>Anaerostipes</taxon>
    </lineage>
</organism>
<evidence type="ECO:0000256" key="12">
    <source>
        <dbReference type="ARBA" id="ARBA00022741"/>
    </source>
</evidence>
<comment type="cofactor">
    <cofactor evidence="18">
        <name>Co(2+)</name>
        <dbReference type="ChEBI" id="CHEBI:48828"/>
    </cofactor>
    <cofactor evidence="18">
        <name>Zn(2+)</name>
        <dbReference type="ChEBI" id="CHEBI:29105"/>
    </cofactor>
    <text evidence="18">Binds 1 divalent metal cation per subunit. Can use either Co(2+) or Zn(2+).</text>
</comment>
<keyword evidence="14 18" id="KW-0520">NAD</keyword>
<feature type="binding site" evidence="18">
    <location>
        <position position="252"/>
    </location>
    <ligand>
        <name>Zn(2+)</name>
        <dbReference type="ChEBI" id="CHEBI:29105"/>
    </ligand>
</feature>
<dbReference type="GO" id="GO:0008652">
    <property type="term" value="P:amino acid biosynthetic process"/>
    <property type="evidence" value="ECO:0007669"/>
    <property type="project" value="UniProtKB-KW"/>
</dbReference>
<accession>A0A6N2SHC6</accession>
<comment type="subcellular location">
    <subcellularLocation>
        <location evidence="4 18">Cytoplasm</location>
    </subcellularLocation>
</comment>
<dbReference type="FunFam" id="3.40.50.1970:FF:000007">
    <property type="entry name" value="Pentafunctional AROM polypeptide"/>
    <property type="match status" value="1"/>
</dbReference>
<keyword evidence="17 18" id="KW-0170">Cobalt</keyword>
<feature type="binding site" evidence="18">
    <location>
        <position position="156"/>
    </location>
    <ligand>
        <name>NAD(+)</name>
        <dbReference type="ChEBI" id="CHEBI:57540"/>
    </ligand>
</feature>
<evidence type="ECO:0000313" key="21">
    <source>
        <dbReference type="EMBL" id="VYS91948.1"/>
    </source>
</evidence>
<keyword evidence="15 18" id="KW-0057">Aromatic amino acid biosynthesis</keyword>
<dbReference type="EC" id="4.2.3.4" evidence="7 18"/>
<evidence type="ECO:0000256" key="1">
    <source>
        <dbReference type="ARBA" id="ARBA00001393"/>
    </source>
</evidence>
<evidence type="ECO:0000256" key="6">
    <source>
        <dbReference type="ARBA" id="ARBA00005412"/>
    </source>
</evidence>
<dbReference type="CDD" id="cd08195">
    <property type="entry name" value="DHQS"/>
    <property type="match status" value="1"/>
</dbReference>
<dbReference type="InterPro" id="IPR050071">
    <property type="entry name" value="Dehydroquinate_synthase"/>
</dbReference>